<accession>A0A8S4QK85</accession>
<feature type="non-terminal residue" evidence="1">
    <location>
        <position position="57"/>
    </location>
</feature>
<organism evidence="1 2">
    <name type="scientific">Pararge aegeria aegeria</name>
    <dbReference type="NCBI Taxonomy" id="348720"/>
    <lineage>
        <taxon>Eukaryota</taxon>
        <taxon>Metazoa</taxon>
        <taxon>Ecdysozoa</taxon>
        <taxon>Arthropoda</taxon>
        <taxon>Hexapoda</taxon>
        <taxon>Insecta</taxon>
        <taxon>Pterygota</taxon>
        <taxon>Neoptera</taxon>
        <taxon>Endopterygota</taxon>
        <taxon>Lepidoptera</taxon>
        <taxon>Glossata</taxon>
        <taxon>Ditrysia</taxon>
        <taxon>Papilionoidea</taxon>
        <taxon>Nymphalidae</taxon>
        <taxon>Satyrinae</taxon>
        <taxon>Satyrini</taxon>
        <taxon>Parargina</taxon>
        <taxon>Pararge</taxon>
    </lineage>
</organism>
<proteinExistence type="predicted"/>
<evidence type="ECO:0000313" key="1">
    <source>
        <dbReference type="EMBL" id="CAH2211034.1"/>
    </source>
</evidence>
<dbReference type="Proteomes" id="UP000838756">
    <property type="component" value="Unassembled WGS sequence"/>
</dbReference>
<dbReference type="AlphaFoldDB" id="A0A8S4QK85"/>
<sequence length="57" mass="6285">MERAAGSIGNVQIGNEEIYRKIRVTAIAHGVVELKLQSAEHIARRTGGRWGSKVLEQ</sequence>
<comment type="caution">
    <text evidence="1">The sequence shown here is derived from an EMBL/GenBank/DDBJ whole genome shotgun (WGS) entry which is preliminary data.</text>
</comment>
<protein>
    <submittedName>
        <fullName evidence="1">Jg23717 protein</fullName>
    </submittedName>
</protein>
<keyword evidence="2" id="KW-1185">Reference proteome</keyword>
<reference evidence="1" key="1">
    <citation type="submission" date="2022-03" db="EMBL/GenBank/DDBJ databases">
        <authorList>
            <person name="Lindestad O."/>
        </authorList>
    </citation>
    <scope>NUCLEOTIDE SEQUENCE</scope>
</reference>
<evidence type="ECO:0000313" key="2">
    <source>
        <dbReference type="Proteomes" id="UP000838756"/>
    </source>
</evidence>
<dbReference type="OrthoDB" id="407509at2759"/>
<gene>
    <name evidence="1" type="primary">jg23717</name>
    <name evidence="1" type="ORF">PAEG_LOCUS2881</name>
</gene>
<name>A0A8S4QK85_9NEOP</name>
<dbReference type="EMBL" id="CAKXAJ010008963">
    <property type="protein sequence ID" value="CAH2211034.1"/>
    <property type="molecule type" value="Genomic_DNA"/>
</dbReference>